<sequence length="122" mass="13883">MVRCHVRWLRIRGGYPDEFRCLGPTLGDRPKPARHPGATTSWYLEDTPDRILVLDTKVPHRWESVDHNAIDSVAQRRPNVEAVDWNSCAGARPELFTRAQVHANPKGQVTCAGLFDRTINRN</sequence>
<gene>
    <name evidence="1" type="ORF">MNBD_ACTINO01-1525</name>
</gene>
<dbReference type="AlphaFoldDB" id="A0A3B0STF4"/>
<organism evidence="1">
    <name type="scientific">hydrothermal vent metagenome</name>
    <dbReference type="NCBI Taxonomy" id="652676"/>
    <lineage>
        <taxon>unclassified sequences</taxon>
        <taxon>metagenomes</taxon>
        <taxon>ecological metagenomes</taxon>
    </lineage>
</organism>
<protein>
    <submittedName>
        <fullName evidence="1">Uncharacterized protein</fullName>
    </submittedName>
</protein>
<name>A0A3B0STF4_9ZZZZ</name>
<evidence type="ECO:0000313" key="1">
    <source>
        <dbReference type="EMBL" id="VAW08788.1"/>
    </source>
</evidence>
<dbReference type="EMBL" id="UOEI01000639">
    <property type="protein sequence ID" value="VAW08788.1"/>
    <property type="molecule type" value="Genomic_DNA"/>
</dbReference>
<proteinExistence type="predicted"/>
<accession>A0A3B0STF4</accession>
<reference evidence="1" key="1">
    <citation type="submission" date="2018-06" db="EMBL/GenBank/DDBJ databases">
        <authorList>
            <person name="Zhirakovskaya E."/>
        </authorList>
    </citation>
    <scope>NUCLEOTIDE SEQUENCE</scope>
</reference>